<dbReference type="InterPro" id="IPR036047">
    <property type="entry name" value="F-box-like_dom_sf"/>
</dbReference>
<protein>
    <recommendedName>
        <fullName evidence="2">F-box domain-containing protein</fullName>
    </recommendedName>
</protein>
<organism evidence="3 4">
    <name type="scientific">Collybia nuda</name>
    <dbReference type="NCBI Taxonomy" id="64659"/>
    <lineage>
        <taxon>Eukaryota</taxon>
        <taxon>Fungi</taxon>
        <taxon>Dikarya</taxon>
        <taxon>Basidiomycota</taxon>
        <taxon>Agaricomycotina</taxon>
        <taxon>Agaricomycetes</taxon>
        <taxon>Agaricomycetidae</taxon>
        <taxon>Agaricales</taxon>
        <taxon>Tricholomatineae</taxon>
        <taxon>Clitocybaceae</taxon>
        <taxon>Collybia</taxon>
    </lineage>
</organism>
<gene>
    <name evidence="3" type="ORF">BDZ94DRAFT_1248209</name>
</gene>
<dbReference type="Gene3D" id="1.20.1280.50">
    <property type="match status" value="1"/>
</dbReference>
<feature type="region of interest" description="Disordered" evidence="1">
    <location>
        <begin position="564"/>
        <end position="583"/>
    </location>
</feature>
<feature type="compositionally biased region" description="Polar residues" evidence="1">
    <location>
        <begin position="573"/>
        <end position="583"/>
    </location>
</feature>
<feature type="region of interest" description="Disordered" evidence="1">
    <location>
        <begin position="399"/>
        <end position="461"/>
    </location>
</feature>
<evidence type="ECO:0000256" key="1">
    <source>
        <dbReference type="SAM" id="MobiDB-lite"/>
    </source>
</evidence>
<dbReference type="Pfam" id="PF12937">
    <property type="entry name" value="F-box-like"/>
    <property type="match status" value="1"/>
</dbReference>
<dbReference type="PROSITE" id="PS50181">
    <property type="entry name" value="FBOX"/>
    <property type="match status" value="1"/>
</dbReference>
<feature type="compositionally biased region" description="Low complexity" evidence="1">
    <location>
        <begin position="442"/>
        <end position="452"/>
    </location>
</feature>
<dbReference type="SUPFAM" id="SSF81383">
    <property type="entry name" value="F-box domain"/>
    <property type="match status" value="1"/>
</dbReference>
<dbReference type="InterPro" id="IPR001810">
    <property type="entry name" value="F-box_dom"/>
</dbReference>
<name>A0A9P5YG02_9AGAR</name>
<comment type="caution">
    <text evidence="3">The sequence shown here is derived from an EMBL/GenBank/DDBJ whole genome shotgun (WGS) entry which is preliminary data.</text>
</comment>
<dbReference type="OrthoDB" id="3256413at2759"/>
<evidence type="ECO:0000313" key="4">
    <source>
        <dbReference type="Proteomes" id="UP000807353"/>
    </source>
</evidence>
<feature type="domain" description="F-box" evidence="2">
    <location>
        <begin position="5"/>
        <end position="52"/>
    </location>
</feature>
<dbReference type="AlphaFoldDB" id="A0A9P5YG02"/>
<dbReference type="Proteomes" id="UP000807353">
    <property type="component" value="Unassembled WGS sequence"/>
</dbReference>
<evidence type="ECO:0000259" key="2">
    <source>
        <dbReference type="PROSITE" id="PS50181"/>
    </source>
</evidence>
<feature type="compositionally biased region" description="Polar residues" evidence="1">
    <location>
        <begin position="432"/>
        <end position="441"/>
    </location>
</feature>
<proteinExistence type="predicted"/>
<dbReference type="CDD" id="cd09917">
    <property type="entry name" value="F-box_SF"/>
    <property type="match status" value="1"/>
</dbReference>
<feature type="compositionally biased region" description="Polar residues" evidence="1">
    <location>
        <begin position="415"/>
        <end position="424"/>
    </location>
</feature>
<dbReference type="EMBL" id="MU150235">
    <property type="protein sequence ID" value="KAF9467970.1"/>
    <property type="molecule type" value="Genomic_DNA"/>
</dbReference>
<accession>A0A9P5YG02</accession>
<keyword evidence="4" id="KW-1185">Reference proteome</keyword>
<reference evidence="3" key="1">
    <citation type="submission" date="2020-11" db="EMBL/GenBank/DDBJ databases">
        <authorList>
            <consortium name="DOE Joint Genome Institute"/>
            <person name="Ahrendt S."/>
            <person name="Riley R."/>
            <person name="Andreopoulos W."/>
            <person name="Labutti K."/>
            <person name="Pangilinan J."/>
            <person name="Ruiz-Duenas F.J."/>
            <person name="Barrasa J.M."/>
            <person name="Sanchez-Garcia M."/>
            <person name="Camarero S."/>
            <person name="Miyauchi S."/>
            <person name="Serrano A."/>
            <person name="Linde D."/>
            <person name="Babiker R."/>
            <person name="Drula E."/>
            <person name="Ayuso-Fernandez I."/>
            <person name="Pacheco R."/>
            <person name="Padilla G."/>
            <person name="Ferreira P."/>
            <person name="Barriuso J."/>
            <person name="Kellner H."/>
            <person name="Castanera R."/>
            <person name="Alfaro M."/>
            <person name="Ramirez L."/>
            <person name="Pisabarro A.G."/>
            <person name="Kuo A."/>
            <person name="Tritt A."/>
            <person name="Lipzen A."/>
            <person name="He G."/>
            <person name="Yan M."/>
            <person name="Ng V."/>
            <person name="Cullen D."/>
            <person name="Martin F."/>
            <person name="Rosso M.-N."/>
            <person name="Henrissat B."/>
            <person name="Hibbett D."/>
            <person name="Martinez A.T."/>
            <person name="Grigoriev I.V."/>
        </authorList>
    </citation>
    <scope>NUCLEOTIDE SEQUENCE</scope>
    <source>
        <strain evidence="3">CBS 247.69</strain>
    </source>
</reference>
<evidence type="ECO:0000313" key="3">
    <source>
        <dbReference type="EMBL" id="KAF9467970.1"/>
    </source>
</evidence>
<sequence length="714" mass="80135">MRLDSVSLFTLPVELICHILSFLDTVELVRCTSLTKYLRKVIADSSRLQYQIELAKHRMVSVLPPSAAPPYIARLQILHDRERAWKTLSWNGRYNLQLPPTGSVYEFVGGFYGNGKEDDRRITSSISFLELPEAGSALLKNGQADLKMWTHPMQDVTIIDFTMDPSQDLLVLIALATPGSGYVYELHLRSLLTNEPHPKAPLPVLPCLLKPSHTHQSSEHIAAVRVQVSGDLVALLVKEVHDSIGAHLEIWDWINNPQQSCKLARISGIDDFTFMSQNTFLVVRPTGNFEVYTFKNPIKSSDMPICQASYGFPPLSQGYMYWYITMSSNPSPGSIPCHTPNKTAIEGSGKQLYHPSPTERIHACCLYLFNPTTDDHEERVHCFVFFVNLHTLLNPPAEWLKRSTPPQSPVFPLRINNSTDSASDSEPESPTYPLTTPSVFNQSTPASSATSQHPPPPPPPEYLYFPIVSPAPIPPSMPFPSPQNMLSTHSLNTFGVFPPPPVAQSSRNILVPGGLQSRKPIHVPWSTWGPQSTRWFKECLNTDWQHSIYGLRTIESVSIEKMRSRAAPRVPPTNLQNGDNRNTLPREVQNTIQSNMDADNSSVNGVTISDGSTGEDDEEVPIPQRYLRLRDYNSYAIMQILEEENDNSKKGKNKMGWGSPRVVVEPSKTNVKGVFREDITSWLPYVEVVSEQAFPVTDVMMDDCRLLLLRVRLF</sequence>
<dbReference type="SMART" id="SM00256">
    <property type="entry name" value="FBOX"/>
    <property type="match status" value="1"/>
</dbReference>